<organism evidence="2">
    <name type="scientific">Bradyrhizobium quebecense</name>
    <dbReference type="NCBI Taxonomy" id="2748629"/>
    <lineage>
        <taxon>Bacteria</taxon>
        <taxon>Pseudomonadati</taxon>
        <taxon>Pseudomonadota</taxon>
        <taxon>Alphaproteobacteria</taxon>
        <taxon>Hyphomicrobiales</taxon>
        <taxon>Nitrobacteraceae</taxon>
        <taxon>Bradyrhizobium</taxon>
    </lineage>
</organism>
<reference evidence="2" key="1">
    <citation type="submission" date="2020-06" db="EMBL/GenBank/DDBJ databases">
        <title>Whole Genome Sequence of Bradyrhizobium sp. Strain 66S1MB.</title>
        <authorList>
            <person name="Bromfield E."/>
            <person name="Cloutier S."/>
        </authorList>
    </citation>
    <scope>NUCLEOTIDE SEQUENCE</scope>
    <source>
        <strain evidence="2">66S1MB</strain>
    </source>
</reference>
<evidence type="ECO:0000256" key="1">
    <source>
        <dbReference type="SAM" id="SignalP"/>
    </source>
</evidence>
<evidence type="ECO:0000313" key="2">
    <source>
        <dbReference type="EMBL" id="NVL05013.1"/>
    </source>
</evidence>
<feature type="chain" id="PRO_5037193740" evidence="1">
    <location>
        <begin position="27"/>
        <end position="192"/>
    </location>
</feature>
<keyword evidence="1" id="KW-0732">Signal</keyword>
<dbReference type="Gene3D" id="2.60.40.1880">
    <property type="entry name" value="Invasion associated locus B (IalB) protein"/>
    <property type="match status" value="1"/>
</dbReference>
<gene>
    <name evidence="2" type="ORF">HU230_04675</name>
</gene>
<dbReference type="InterPro" id="IPR038696">
    <property type="entry name" value="IalB_sf"/>
</dbReference>
<proteinExistence type="predicted"/>
<dbReference type="InterPro" id="IPR010642">
    <property type="entry name" value="Invasion_prot_B"/>
</dbReference>
<accession>A0A973WMV5</accession>
<dbReference type="RefSeq" id="WP_176529124.1">
    <property type="nucleotide sequence ID" value="NZ_CP088022.1"/>
</dbReference>
<name>A0A973WMV5_9BRAD</name>
<dbReference type="EMBL" id="JABWSX010000001">
    <property type="protein sequence ID" value="NVL05013.1"/>
    <property type="molecule type" value="Genomic_DNA"/>
</dbReference>
<protein>
    <submittedName>
        <fullName evidence="2">Invasion associated locus B family protein</fullName>
    </submittedName>
</protein>
<sequence>MTLTSTRRLACLALAIWLAEAASATAQPAPPPAYAVKPSDVVVPEGETLGEFRRMIQPFKNWTLICDESLKSKRRVCNITQSIVNAQGAVAFNWSLIATADGKPLMAMRIPAAAGVGAQIELAMGDSPDRIVAQTDRCDASFCFATIAIGNVLRRHIRAATPCLVSYPLPQGGPVVLEAPLDGLSGVLAKLK</sequence>
<dbReference type="Pfam" id="PF06776">
    <property type="entry name" value="IalB"/>
    <property type="match status" value="1"/>
</dbReference>
<comment type="caution">
    <text evidence="2">The sequence shown here is derived from an EMBL/GenBank/DDBJ whole genome shotgun (WGS) entry which is preliminary data.</text>
</comment>
<dbReference type="AlphaFoldDB" id="A0A973WMV5"/>
<feature type="signal peptide" evidence="1">
    <location>
        <begin position="1"/>
        <end position="26"/>
    </location>
</feature>